<organism evidence="3 4">
    <name type="scientific">Endocarpon pusillum (strain Z07020 / HMAS-L-300199)</name>
    <name type="common">Lichen-forming fungus</name>
    <dbReference type="NCBI Taxonomy" id="1263415"/>
    <lineage>
        <taxon>Eukaryota</taxon>
        <taxon>Fungi</taxon>
        <taxon>Dikarya</taxon>
        <taxon>Ascomycota</taxon>
        <taxon>Pezizomycotina</taxon>
        <taxon>Eurotiomycetes</taxon>
        <taxon>Chaetothyriomycetidae</taxon>
        <taxon>Verrucariales</taxon>
        <taxon>Verrucariaceae</taxon>
        <taxon>Endocarpon</taxon>
    </lineage>
</organism>
<accession>U1GNR3</accession>
<dbReference type="Pfam" id="PF07992">
    <property type="entry name" value="Pyr_redox_2"/>
    <property type="match status" value="1"/>
</dbReference>
<name>U1GNR3_ENDPU</name>
<gene>
    <name evidence="3" type="ORF">EPUS_05366</name>
</gene>
<keyword evidence="1" id="KW-0560">Oxidoreductase</keyword>
<evidence type="ECO:0000313" key="3">
    <source>
        <dbReference type="EMBL" id="ERF73943.1"/>
    </source>
</evidence>
<dbReference type="GO" id="GO:0004497">
    <property type="term" value="F:monooxygenase activity"/>
    <property type="evidence" value="ECO:0007669"/>
    <property type="project" value="TreeGrafter"/>
</dbReference>
<dbReference type="Gene3D" id="3.50.50.60">
    <property type="entry name" value="FAD/NAD(P)-binding domain"/>
    <property type="match status" value="1"/>
</dbReference>
<reference evidence="4" key="1">
    <citation type="journal article" date="2014" name="BMC Genomics">
        <title>Genome characteristics reveal the impact of lichenization on lichen-forming fungus Endocarpon pusillum Hedwig (Verrucariales, Ascomycota).</title>
        <authorList>
            <person name="Wang Y.-Y."/>
            <person name="Liu B."/>
            <person name="Zhang X.-Y."/>
            <person name="Zhou Q.-M."/>
            <person name="Zhang T."/>
            <person name="Li H."/>
            <person name="Yu Y.-F."/>
            <person name="Zhang X.-L."/>
            <person name="Hao X.-Y."/>
            <person name="Wang M."/>
            <person name="Wang L."/>
            <person name="Wei J.-C."/>
        </authorList>
    </citation>
    <scope>NUCLEOTIDE SEQUENCE [LARGE SCALE GENOMIC DNA]</scope>
    <source>
        <strain evidence="4">Z07020 / HMAS-L-300199</strain>
    </source>
</reference>
<evidence type="ECO:0000256" key="1">
    <source>
        <dbReference type="ARBA" id="ARBA00023002"/>
    </source>
</evidence>
<dbReference type="RefSeq" id="XP_007800413.1">
    <property type="nucleotide sequence ID" value="XM_007802222.1"/>
</dbReference>
<dbReference type="SUPFAM" id="SSF51905">
    <property type="entry name" value="FAD/NAD(P)-binding domain"/>
    <property type="match status" value="1"/>
</dbReference>
<dbReference type="InterPro" id="IPR036188">
    <property type="entry name" value="FAD/NAD-bd_sf"/>
</dbReference>
<dbReference type="HOGENOM" id="CLU_015676_1_0_1"/>
<dbReference type="InterPro" id="IPR023753">
    <property type="entry name" value="FAD/NAD-binding_dom"/>
</dbReference>
<protein>
    <recommendedName>
        <fullName evidence="2">FAD/NAD(P)-binding domain-containing protein</fullName>
    </recommendedName>
</protein>
<dbReference type="OrthoDB" id="74360at2759"/>
<dbReference type="PANTHER" id="PTHR43539">
    <property type="entry name" value="FLAVIN-BINDING MONOOXYGENASE-LIKE PROTEIN (AFU_ORTHOLOGUE AFUA_4G09220)"/>
    <property type="match status" value="1"/>
</dbReference>
<sequence length="651" mass="72022">MASAALAVPASQVKQGAQILPTAKLPVVADLSDADSINPNIVVQQWLDRFHDALKSQNLKAGLAKVFLKEEAYWRDQLCLSWDFHTFKNIDTISNFLSTQSTKPRLSSLSLAIDASNPTRKPTVTPIDIYSQVKCISSFLAVKNDVGRGHGVVRLCKDATDGHWKAFTLFTTLSDLKGHEEAVGHRRVDGVKHGQITGRKNWKERREAELEYEGRREPAVLIIGAGQGGLTVAARLKLLGVDTLIIDKNKRIGDNWRKRYHQLVLHDPVWYDHLPYMPFPAFWPKFVPKDKLGDWFETYAATLELNAWLSTTAKSFKYDDRERRWTVELERTKDGRKMHRTLHPRFIVQATGASGEKSIPSSITGMETFKGSVLCHSSEFTGARPNSKGRRAVIVGSCNSGHDIAQDFVENGYDVTLVQRSSTCVVTSEAAMEFYLGALYSEDGPATEDSDLIFASLPTPLLKRIHIDLTAEIGKKDARLRAGLKKAGFALDSGPDGAGLFLKYLSRGGGYYIDVGASKLIADGRIKVKQGVAVRAVEGNGLRMADGTLVQADEIVFATGYGNMRETCARVLGKEVARRVKEDIWGFDKEGELRTIWRPSGHPGLWFVGGNLALCRFYSRLVALQIKAHLEGIVKEGRVSVEGKPAGMAQR</sequence>
<proteinExistence type="predicted"/>
<dbReference type="PANTHER" id="PTHR43539:SF68">
    <property type="entry name" value="FLAVIN-BINDING MONOOXYGENASE-LIKE PROTEIN (AFU_ORTHOLOGUE AFUA_4G09220)"/>
    <property type="match status" value="1"/>
</dbReference>
<feature type="domain" description="FAD/NAD(P)-binding" evidence="2">
    <location>
        <begin position="219"/>
        <end position="431"/>
    </location>
</feature>
<evidence type="ECO:0000313" key="4">
    <source>
        <dbReference type="Proteomes" id="UP000019373"/>
    </source>
</evidence>
<dbReference type="AlphaFoldDB" id="U1GNR3"/>
<dbReference type="OMA" id="QGKRICH"/>
<dbReference type="EMBL" id="KE720913">
    <property type="protein sequence ID" value="ERF73943.1"/>
    <property type="molecule type" value="Genomic_DNA"/>
</dbReference>
<dbReference type="GeneID" id="19240319"/>
<dbReference type="InterPro" id="IPR050982">
    <property type="entry name" value="Auxin_biosynth/cation_transpt"/>
</dbReference>
<evidence type="ECO:0000259" key="2">
    <source>
        <dbReference type="Pfam" id="PF07992"/>
    </source>
</evidence>
<dbReference type="PRINTS" id="PR00411">
    <property type="entry name" value="PNDRDTASEI"/>
</dbReference>
<dbReference type="Proteomes" id="UP000019373">
    <property type="component" value="Unassembled WGS sequence"/>
</dbReference>
<dbReference type="GO" id="GO:0050660">
    <property type="term" value="F:flavin adenine dinucleotide binding"/>
    <property type="evidence" value="ECO:0007669"/>
    <property type="project" value="TreeGrafter"/>
</dbReference>
<keyword evidence="4" id="KW-1185">Reference proteome</keyword>
<dbReference type="eggNOG" id="KOG1399">
    <property type="taxonomic scope" value="Eukaryota"/>
</dbReference>